<dbReference type="EMBL" id="AZFE01000031">
    <property type="protein sequence ID" value="KRL55417.1"/>
    <property type="molecule type" value="Genomic_DNA"/>
</dbReference>
<proteinExistence type="predicted"/>
<gene>
    <name evidence="1" type="ORF">FC70_GL001014</name>
</gene>
<dbReference type="PATRIC" id="fig|1423778.4.peg.1047"/>
<accession>A0A0R1RGB7</accession>
<dbReference type="STRING" id="1423778.FC70_GL001014"/>
<evidence type="ECO:0000313" key="1">
    <source>
        <dbReference type="EMBL" id="KRL55417.1"/>
    </source>
</evidence>
<organism evidence="1 2">
    <name type="scientific">Paucilactobacillus oligofermentans DSM 15707 = LMG 22743</name>
    <dbReference type="NCBI Taxonomy" id="1423778"/>
    <lineage>
        <taxon>Bacteria</taxon>
        <taxon>Bacillati</taxon>
        <taxon>Bacillota</taxon>
        <taxon>Bacilli</taxon>
        <taxon>Lactobacillales</taxon>
        <taxon>Lactobacillaceae</taxon>
        <taxon>Paucilactobacillus</taxon>
    </lineage>
</organism>
<protein>
    <submittedName>
        <fullName evidence="1">Uncharacterized protein</fullName>
    </submittedName>
</protein>
<comment type="caution">
    <text evidence="1">The sequence shown here is derived from an EMBL/GenBank/DDBJ whole genome shotgun (WGS) entry which is preliminary data.</text>
</comment>
<dbReference type="AlphaFoldDB" id="A0A0R1RGB7"/>
<sequence length="82" mass="9958">MDKMTNDEKIRIDAKEFARLIVGTNPQREGEDDIKYIKRELKLYLESMITIDDFNDLEETRFDMAKSEQRDKILEKIMEHRY</sequence>
<dbReference type="Proteomes" id="UP000051697">
    <property type="component" value="Unassembled WGS sequence"/>
</dbReference>
<keyword evidence="2" id="KW-1185">Reference proteome</keyword>
<reference evidence="1 2" key="1">
    <citation type="journal article" date="2015" name="Genome Announc.">
        <title>Expanding the biotechnology potential of lactobacilli through comparative genomics of 213 strains and associated genera.</title>
        <authorList>
            <person name="Sun Z."/>
            <person name="Harris H.M."/>
            <person name="McCann A."/>
            <person name="Guo C."/>
            <person name="Argimon S."/>
            <person name="Zhang W."/>
            <person name="Yang X."/>
            <person name="Jeffery I.B."/>
            <person name="Cooney J.C."/>
            <person name="Kagawa T.F."/>
            <person name="Liu W."/>
            <person name="Song Y."/>
            <person name="Salvetti E."/>
            <person name="Wrobel A."/>
            <person name="Rasinkangas P."/>
            <person name="Parkhill J."/>
            <person name="Rea M.C."/>
            <person name="O'Sullivan O."/>
            <person name="Ritari J."/>
            <person name="Douillard F.P."/>
            <person name="Paul Ross R."/>
            <person name="Yang R."/>
            <person name="Briner A.E."/>
            <person name="Felis G.E."/>
            <person name="de Vos W.M."/>
            <person name="Barrangou R."/>
            <person name="Klaenhammer T.R."/>
            <person name="Caufield P.W."/>
            <person name="Cui Y."/>
            <person name="Zhang H."/>
            <person name="O'Toole P.W."/>
        </authorList>
    </citation>
    <scope>NUCLEOTIDE SEQUENCE [LARGE SCALE GENOMIC DNA]</scope>
    <source>
        <strain evidence="1 2">DSM 15707</strain>
    </source>
</reference>
<name>A0A0R1RGB7_9LACO</name>
<evidence type="ECO:0000313" key="2">
    <source>
        <dbReference type="Proteomes" id="UP000051697"/>
    </source>
</evidence>